<name>B8CGB8_THAPS</name>
<feature type="region of interest" description="Disordered" evidence="1">
    <location>
        <begin position="148"/>
        <end position="174"/>
    </location>
</feature>
<dbReference type="PaxDb" id="35128-Thaps12053"/>
<evidence type="ECO:0000256" key="1">
    <source>
        <dbReference type="SAM" id="MobiDB-lite"/>
    </source>
</evidence>
<dbReference type="KEGG" id="tps:THAPSDRAFT_12053"/>
<dbReference type="AlphaFoldDB" id="B8CGB8"/>
<dbReference type="eggNOG" id="ENOG502QZHQ">
    <property type="taxonomic scope" value="Eukaryota"/>
</dbReference>
<dbReference type="Proteomes" id="UP000001449">
    <property type="component" value="Chromosome 23"/>
</dbReference>
<feature type="region of interest" description="Disordered" evidence="1">
    <location>
        <begin position="1"/>
        <end position="120"/>
    </location>
</feature>
<sequence length="486" mass="51523">MQTNTSINNNNKNNDETSPESAALIRGAASTTKSVAKATRGTMVGRLPSMASASSSSRGAASTVSTATAKSASRSVVSKGVVMKTASRAPRPSSTAMTRGAPRSSATVRIPRTSSPKLSARIPKGRANTIAKASDRVSTTWDVYTAGIEGGGGNESAGDTTSTTKRQQRRAEKWSRNIPSLNQMASVGRVFVINAVLGMAVFATYEGMIDYLAPPFSKREEVDETDAPLFAENEPTVYDATIIDTANIELEHHTPQDAVNDKDESDAMDRASIPQHLLAGGLGGAAHAILSLAMELKGTVATKNSSGLTMPMNSNSLRVQIPKRINSMMSYNAKCLPSTASVLSLQYPTMRYSLASIAHHSLAHSALFGSYQFTKRRLLQYSLDFEDTNTDSTNATSMSSSFSIKDMAHASIIATAGGIAGQLQHITSHFTEQWLGLGGSGVKTSFRLATLPSLRSTLVAFPPSAIGFLAFEYGKLMVTGDEDTSD</sequence>
<keyword evidence="3" id="KW-1185">Reference proteome</keyword>
<dbReference type="RefSeq" id="XP_002295237.1">
    <property type="nucleotide sequence ID" value="XM_002295201.1"/>
</dbReference>
<reference evidence="2 3" key="2">
    <citation type="journal article" date="2008" name="Nature">
        <title>The Phaeodactylum genome reveals the evolutionary history of diatom genomes.</title>
        <authorList>
            <person name="Bowler C."/>
            <person name="Allen A.E."/>
            <person name="Badger J.H."/>
            <person name="Grimwood J."/>
            <person name="Jabbari K."/>
            <person name="Kuo A."/>
            <person name="Maheswari U."/>
            <person name="Martens C."/>
            <person name="Maumus F."/>
            <person name="Otillar R.P."/>
            <person name="Rayko E."/>
            <person name="Salamov A."/>
            <person name="Vandepoele K."/>
            <person name="Beszteri B."/>
            <person name="Gruber A."/>
            <person name="Heijde M."/>
            <person name="Katinka M."/>
            <person name="Mock T."/>
            <person name="Valentin K."/>
            <person name="Verret F."/>
            <person name="Berges J.A."/>
            <person name="Brownlee C."/>
            <person name="Cadoret J.P."/>
            <person name="Chiovitti A."/>
            <person name="Choi C.J."/>
            <person name="Coesel S."/>
            <person name="De Martino A."/>
            <person name="Detter J.C."/>
            <person name="Durkin C."/>
            <person name="Falciatore A."/>
            <person name="Fournet J."/>
            <person name="Haruta M."/>
            <person name="Huysman M.J."/>
            <person name="Jenkins B.D."/>
            <person name="Jiroutova K."/>
            <person name="Jorgensen R.E."/>
            <person name="Joubert Y."/>
            <person name="Kaplan A."/>
            <person name="Kroger N."/>
            <person name="Kroth P.G."/>
            <person name="La Roche J."/>
            <person name="Lindquist E."/>
            <person name="Lommer M."/>
            <person name="Martin-Jezequel V."/>
            <person name="Lopez P.J."/>
            <person name="Lucas S."/>
            <person name="Mangogna M."/>
            <person name="McGinnis K."/>
            <person name="Medlin L.K."/>
            <person name="Montsant A."/>
            <person name="Oudot-Le Secq M.P."/>
            <person name="Napoli C."/>
            <person name="Obornik M."/>
            <person name="Parker M.S."/>
            <person name="Petit J.L."/>
            <person name="Porcel B.M."/>
            <person name="Poulsen N."/>
            <person name="Robison M."/>
            <person name="Rychlewski L."/>
            <person name="Rynearson T.A."/>
            <person name="Schmutz J."/>
            <person name="Shapiro H."/>
            <person name="Siaut M."/>
            <person name="Stanley M."/>
            <person name="Sussman M.R."/>
            <person name="Taylor A.R."/>
            <person name="Vardi A."/>
            <person name="von Dassow P."/>
            <person name="Vyverman W."/>
            <person name="Willis A."/>
            <person name="Wyrwicz L.S."/>
            <person name="Rokhsar D.S."/>
            <person name="Weissenbach J."/>
            <person name="Armbrust E.V."/>
            <person name="Green B.R."/>
            <person name="Van de Peer Y."/>
            <person name="Grigoriev I.V."/>
        </authorList>
    </citation>
    <scope>NUCLEOTIDE SEQUENCE [LARGE SCALE GENOMIC DNA]</scope>
    <source>
        <strain evidence="2 3">CCMP1335</strain>
    </source>
</reference>
<dbReference type="HOGENOM" id="CLU_562048_0_0_1"/>
<dbReference type="GeneID" id="7442658"/>
<evidence type="ECO:0000313" key="3">
    <source>
        <dbReference type="Proteomes" id="UP000001449"/>
    </source>
</evidence>
<protein>
    <submittedName>
        <fullName evidence="2">Uncharacterized protein</fullName>
    </submittedName>
</protein>
<dbReference type="InParanoid" id="B8CGB8"/>
<feature type="compositionally biased region" description="Low complexity" evidence="1">
    <location>
        <begin position="51"/>
        <end position="82"/>
    </location>
</feature>
<reference evidence="2 3" key="1">
    <citation type="journal article" date="2004" name="Science">
        <title>The genome of the diatom Thalassiosira pseudonana: ecology, evolution, and metabolism.</title>
        <authorList>
            <person name="Armbrust E.V."/>
            <person name="Berges J.A."/>
            <person name="Bowler C."/>
            <person name="Green B.R."/>
            <person name="Martinez D."/>
            <person name="Putnam N.H."/>
            <person name="Zhou S."/>
            <person name="Allen A.E."/>
            <person name="Apt K.E."/>
            <person name="Bechner M."/>
            <person name="Brzezinski M.A."/>
            <person name="Chaal B.K."/>
            <person name="Chiovitti A."/>
            <person name="Davis A.K."/>
            <person name="Demarest M.S."/>
            <person name="Detter J.C."/>
            <person name="Glavina T."/>
            <person name="Goodstein D."/>
            <person name="Hadi M.Z."/>
            <person name="Hellsten U."/>
            <person name="Hildebrand M."/>
            <person name="Jenkins B.D."/>
            <person name="Jurka J."/>
            <person name="Kapitonov V.V."/>
            <person name="Kroger N."/>
            <person name="Lau W.W."/>
            <person name="Lane T.W."/>
            <person name="Larimer F.W."/>
            <person name="Lippmeier J.C."/>
            <person name="Lucas S."/>
            <person name="Medina M."/>
            <person name="Montsant A."/>
            <person name="Obornik M."/>
            <person name="Parker M.S."/>
            <person name="Palenik B."/>
            <person name="Pazour G.J."/>
            <person name="Richardson P.M."/>
            <person name="Rynearson T.A."/>
            <person name="Saito M.A."/>
            <person name="Schwartz D.C."/>
            <person name="Thamatrakoln K."/>
            <person name="Valentin K."/>
            <person name="Vardi A."/>
            <person name="Wilkerson F.P."/>
            <person name="Rokhsar D.S."/>
        </authorList>
    </citation>
    <scope>NUCLEOTIDE SEQUENCE [LARGE SCALE GENOMIC DNA]</scope>
    <source>
        <strain evidence="2 3">CCMP1335</strain>
    </source>
</reference>
<gene>
    <name evidence="2" type="ORF">THAPSDRAFT_12053</name>
</gene>
<feature type="compositionally biased region" description="Polar residues" evidence="1">
    <location>
        <begin position="104"/>
        <end position="117"/>
    </location>
</feature>
<evidence type="ECO:0000313" key="2">
    <source>
        <dbReference type="EMBL" id="EED87541.1"/>
    </source>
</evidence>
<proteinExistence type="predicted"/>
<feature type="compositionally biased region" description="Low complexity" evidence="1">
    <location>
        <begin position="28"/>
        <end position="39"/>
    </location>
</feature>
<accession>B8CGB8</accession>
<dbReference type="EMBL" id="CM000654">
    <property type="protein sequence ID" value="EED87541.1"/>
    <property type="molecule type" value="Genomic_DNA"/>
</dbReference>
<organism evidence="2 3">
    <name type="scientific">Thalassiosira pseudonana</name>
    <name type="common">Marine diatom</name>
    <name type="synonym">Cyclotella nana</name>
    <dbReference type="NCBI Taxonomy" id="35128"/>
    <lineage>
        <taxon>Eukaryota</taxon>
        <taxon>Sar</taxon>
        <taxon>Stramenopiles</taxon>
        <taxon>Ochrophyta</taxon>
        <taxon>Bacillariophyta</taxon>
        <taxon>Coscinodiscophyceae</taxon>
        <taxon>Thalassiosirophycidae</taxon>
        <taxon>Thalassiosirales</taxon>
        <taxon>Thalassiosiraceae</taxon>
        <taxon>Thalassiosira</taxon>
    </lineage>
</organism>